<name>A0AAV7EHC4_ARIFI</name>
<feature type="compositionally biased region" description="Basic residues" evidence="1">
    <location>
        <begin position="224"/>
        <end position="234"/>
    </location>
</feature>
<evidence type="ECO:0000313" key="2">
    <source>
        <dbReference type="EMBL" id="KAG9447236.1"/>
    </source>
</evidence>
<feature type="compositionally biased region" description="Low complexity" evidence="1">
    <location>
        <begin position="206"/>
        <end position="223"/>
    </location>
</feature>
<evidence type="ECO:0000313" key="3">
    <source>
        <dbReference type="Proteomes" id="UP000825729"/>
    </source>
</evidence>
<sequence length="234" mass="25413">MEEGYKPSPDFGEETKEPLVEIPVTDSTELWLMKWPLNQLQPDDFQGKQLKVKLHRDGKLATVEDASGKSYDLVSFPVREQEAIVFTASKSVSKVVGKISRRVSFVHYPEPADFKDLGSFSRPSGSIQRSGGLSRTRSNNMTPVGSAQLRSMSQGIATPTSTKRDSGFMSGTSYESGGLSSRPKKSTDGSSPSRERARSSDRSTRDSGLSSLSMGASGLSNAAKSKHKIKAEEE</sequence>
<protein>
    <recommendedName>
        <fullName evidence="4">Mediator-associated protein 2</fullName>
    </recommendedName>
</protein>
<accession>A0AAV7EHC4</accession>
<reference evidence="2 3" key="1">
    <citation type="submission" date="2021-07" db="EMBL/GenBank/DDBJ databases">
        <title>The Aristolochia fimbriata genome: insights into angiosperm evolution, floral development and chemical biosynthesis.</title>
        <authorList>
            <person name="Jiao Y."/>
        </authorList>
    </citation>
    <scope>NUCLEOTIDE SEQUENCE [LARGE SCALE GENOMIC DNA]</scope>
    <source>
        <strain evidence="2">IBCAS-2021</strain>
        <tissue evidence="2">Leaf</tissue>
    </source>
</reference>
<comment type="caution">
    <text evidence="2">The sequence shown here is derived from an EMBL/GenBank/DDBJ whole genome shotgun (WGS) entry which is preliminary data.</text>
</comment>
<dbReference type="PANTHER" id="PTHR36407:SF1">
    <property type="entry name" value="MEDIATOR-ASSOCIATED PROTEIN 2"/>
    <property type="match status" value="1"/>
</dbReference>
<feature type="compositionally biased region" description="Basic and acidic residues" evidence="1">
    <location>
        <begin position="193"/>
        <end position="205"/>
    </location>
</feature>
<feature type="compositionally biased region" description="Polar residues" evidence="1">
    <location>
        <begin position="169"/>
        <end position="179"/>
    </location>
</feature>
<dbReference type="AlphaFoldDB" id="A0AAV7EHC4"/>
<organism evidence="2 3">
    <name type="scientific">Aristolochia fimbriata</name>
    <name type="common">White veined hardy Dutchman's pipe vine</name>
    <dbReference type="NCBI Taxonomy" id="158543"/>
    <lineage>
        <taxon>Eukaryota</taxon>
        <taxon>Viridiplantae</taxon>
        <taxon>Streptophyta</taxon>
        <taxon>Embryophyta</taxon>
        <taxon>Tracheophyta</taxon>
        <taxon>Spermatophyta</taxon>
        <taxon>Magnoliopsida</taxon>
        <taxon>Magnoliidae</taxon>
        <taxon>Piperales</taxon>
        <taxon>Aristolochiaceae</taxon>
        <taxon>Aristolochia</taxon>
    </lineage>
</organism>
<proteinExistence type="predicted"/>
<feature type="region of interest" description="Disordered" evidence="1">
    <location>
        <begin position="111"/>
        <end position="234"/>
    </location>
</feature>
<dbReference type="InterPro" id="IPR038823">
    <property type="entry name" value="MED2_plant"/>
</dbReference>
<evidence type="ECO:0000256" key="1">
    <source>
        <dbReference type="SAM" id="MobiDB-lite"/>
    </source>
</evidence>
<dbReference type="PANTHER" id="PTHR36407">
    <property type="entry name" value="MEDIATOR-ASSOCIATED PROTEIN 2"/>
    <property type="match status" value="1"/>
</dbReference>
<gene>
    <name evidence="2" type="ORF">H6P81_013364</name>
</gene>
<dbReference type="Proteomes" id="UP000825729">
    <property type="component" value="Unassembled WGS sequence"/>
</dbReference>
<keyword evidence="3" id="KW-1185">Reference proteome</keyword>
<feature type="compositionally biased region" description="Polar residues" evidence="1">
    <location>
        <begin position="121"/>
        <end position="161"/>
    </location>
</feature>
<dbReference type="EMBL" id="JAINDJ010000005">
    <property type="protein sequence ID" value="KAG9447236.1"/>
    <property type="molecule type" value="Genomic_DNA"/>
</dbReference>
<evidence type="ECO:0008006" key="4">
    <source>
        <dbReference type="Google" id="ProtNLM"/>
    </source>
</evidence>